<evidence type="ECO:0008006" key="3">
    <source>
        <dbReference type="Google" id="ProtNLM"/>
    </source>
</evidence>
<gene>
    <name evidence="2" type="ORF">METZ01_LOCUS280452</name>
</gene>
<dbReference type="Pfam" id="PF20221">
    <property type="entry name" value="DUF6580"/>
    <property type="match status" value="1"/>
</dbReference>
<feature type="transmembrane region" description="Helical" evidence="1">
    <location>
        <begin position="69"/>
        <end position="84"/>
    </location>
</feature>
<organism evidence="2">
    <name type="scientific">marine metagenome</name>
    <dbReference type="NCBI Taxonomy" id="408172"/>
    <lineage>
        <taxon>unclassified sequences</taxon>
        <taxon>metagenomes</taxon>
        <taxon>ecological metagenomes</taxon>
    </lineage>
</organism>
<evidence type="ECO:0000313" key="2">
    <source>
        <dbReference type="EMBL" id="SVC27598.1"/>
    </source>
</evidence>
<feature type="transmembrane region" description="Helical" evidence="1">
    <location>
        <begin position="116"/>
        <end position="140"/>
    </location>
</feature>
<name>A0A382KSR8_9ZZZZ</name>
<dbReference type="EMBL" id="UINC01082645">
    <property type="protein sequence ID" value="SVC27598.1"/>
    <property type="molecule type" value="Genomic_DNA"/>
</dbReference>
<keyword evidence="1" id="KW-0812">Transmembrane</keyword>
<dbReference type="InterPro" id="IPR046487">
    <property type="entry name" value="DUF6580"/>
</dbReference>
<proteinExistence type="predicted"/>
<dbReference type="AlphaFoldDB" id="A0A382KSR8"/>
<evidence type="ECO:0000256" key="1">
    <source>
        <dbReference type="SAM" id="Phobius"/>
    </source>
</evidence>
<accession>A0A382KSR8</accession>
<keyword evidence="1" id="KW-1133">Transmembrane helix</keyword>
<protein>
    <recommendedName>
        <fullName evidence="3">Rod shape-determining protein MreD</fullName>
    </recommendedName>
</protein>
<reference evidence="2" key="1">
    <citation type="submission" date="2018-05" db="EMBL/GenBank/DDBJ databases">
        <authorList>
            <person name="Lanie J.A."/>
            <person name="Ng W.-L."/>
            <person name="Kazmierczak K.M."/>
            <person name="Andrzejewski T.M."/>
            <person name="Davidsen T.M."/>
            <person name="Wayne K.J."/>
            <person name="Tettelin H."/>
            <person name="Glass J.I."/>
            <person name="Rusch D."/>
            <person name="Podicherti R."/>
            <person name="Tsui H.-C.T."/>
            <person name="Winkler M.E."/>
        </authorList>
    </citation>
    <scope>NUCLEOTIDE SEQUENCE</scope>
</reference>
<feature type="transmembrane region" description="Helical" evidence="1">
    <location>
        <begin position="91"/>
        <end position="110"/>
    </location>
</feature>
<keyword evidence="1" id="KW-0472">Membrane</keyword>
<sequence length="162" mass="18114">MNRNLIIITMIVMAVATRLFPHPPNVAPITGIALFAGQRFGDKRLAFIIPILCMFLSDLFLGFHSTLPFVYLAFICISFLGIYSKNIHNGTILTSSALFFVVTNFGVWLLGYPNTMAGLISCYTLAIPFFINTILGDLFFTHTLNYSFNTIEKKYPDLALEA</sequence>